<dbReference type="RefSeq" id="WP_053409766.1">
    <property type="nucleotide sequence ID" value="NZ_LHPI01000013.1"/>
</dbReference>
<dbReference type="PATRIC" id="fig|171383.3.peg.2896"/>
<sequence>MSSNLKNIMPKFNINDTTYLYNCAGDFVAEDLTVYYDAERAKDLNSIVSKWAGAEFAVVLRHGVLGVMAEQEFSDMSLRDNAITELMPVYSKFNGTRHINIGLIDNDSIWPQMFIPASVVEDHPPLTSSVVKQFAIALENLSDRA</sequence>
<protein>
    <submittedName>
        <fullName evidence="1">Uncharacterized protein</fullName>
    </submittedName>
</protein>
<dbReference type="EMBL" id="LHPI01000013">
    <property type="protein sequence ID" value="KOO06852.1"/>
    <property type="molecule type" value="Genomic_DNA"/>
</dbReference>
<keyword evidence="2" id="KW-1185">Reference proteome</keyword>
<reference evidence="2" key="1">
    <citation type="submission" date="2015-08" db="EMBL/GenBank/DDBJ databases">
        <title>Vibrio galatheae sp. nov., a novel member of the Vibrionaceae family isolated from the Solomon Islands.</title>
        <authorList>
            <person name="Giubergia S."/>
            <person name="Machado H."/>
            <person name="Mateiu R.V."/>
            <person name="Gram L."/>
        </authorList>
    </citation>
    <scope>NUCLEOTIDE SEQUENCE [LARGE SCALE GENOMIC DNA]</scope>
    <source>
        <strain evidence="2">DSM 19134</strain>
    </source>
</reference>
<name>A0A0M0HYB4_9VIBR</name>
<dbReference type="STRING" id="171383.AKJ31_14175"/>
<gene>
    <name evidence="1" type="ORF">AKJ31_14175</name>
</gene>
<accession>A0A0M0HYB4</accession>
<evidence type="ECO:0000313" key="2">
    <source>
        <dbReference type="Proteomes" id="UP000037530"/>
    </source>
</evidence>
<dbReference type="AlphaFoldDB" id="A0A0M0HYB4"/>
<evidence type="ECO:0000313" key="1">
    <source>
        <dbReference type="EMBL" id="KOO06852.1"/>
    </source>
</evidence>
<organism evidence="1 2">
    <name type="scientific">Vibrio hepatarius</name>
    <dbReference type="NCBI Taxonomy" id="171383"/>
    <lineage>
        <taxon>Bacteria</taxon>
        <taxon>Pseudomonadati</taxon>
        <taxon>Pseudomonadota</taxon>
        <taxon>Gammaproteobacteria</taxon>
        <taxon>Vibrionales</taxon>
        <taxon>Vibrionaceae</taxon>
        <taxon>Vibrio</taxon>
        <taxon>Vibrio oreintalis group</taxon>
    </lineage>
</organism>
<dbReference type="Proteomes" id="UP000037530">
    <property type="component" value="Unassembled WGS sequence"/>
</dbReference>
<proteinExistence type="predicted"/>
<comment type="caution">
    <text evidence="1">The sequence shown here is derived from an EMBL/GenBank/DDBJ whole genome shotgun (WGS) entry which is preliminary data.</text>
</comment>